<dbReference type="InterPro" id="IPR047109">
    <property type="entry name" value="CAD-like"/>
</dbReference>
<comment type="similarity">
    <text evidence="2 8">Belongs to the zinc-containing alcohol dehydrogenase family.</text>
</comment>
<dbReference type="InterPro" id="IPR029752">
    <property type="entry name" value="D-isomer_DH_CS1"/>
</dbReference>
<evidence type="ECO:0000313" key="10">
    <source>
        <dbReference type="EMBL" id="SFP19903.1"/>
    </source>
</evidence>
<evidence type="ECO:0000259" key="9">
    <source>
        <dbReference type="SMART" id="SM00829"/>
    </source>
</evidence>
<keyword evidence="4 8" id="KW-0862">Zinc</keyword>
<evidence type="ECO:0000313" key="11">
    <source>
        <dbReference type="Proteomes" id="UP000198784"/>
    </source>
</evidence>
<comment type="cofactor">
    <cofactor evidence="1 8">
        <name>Zn(2+)</name>
        <dbReference type="ChEBI" id="CHEBI:29105"/>
    </cofactor>
</comment>
<keyword evidence="5" id="KW-0521">NADP</keyword>
<dbReference type="InterPro" id="IPR011032">
    <property type="entry name" value="GroES-like_sf"/>
</dbReference>
<dbReference type="Pfam" id="PF00107">
    <property type="entry name" value="ADH_zinc_N"/>
    <property type="match status" value="1"/>
</dbReference>
<dbReference type="PROSITE" id="PS00059">
    <property type="entry name" value="ADH_ZINC"/>
    <property type="match status" value="1"/>
</dbReference>
<dbReference type="InterPro" id="IPR002328">
    <property type="entry name" value="ADH_Zn_CS"/>
</dbReference>
<dbReference type="Gene3D" id="3.40.50.720">
    <property type="entry name" value="NAD(P)-binding Rossmann-like Domain"/>
    <property type="match status" value="1"/>
</dbReference>
<gene>
    <name evidence="10" type="ORF">SAMN05216190_106112</name>
</gene>
<evidence type="ECO:0000256" key="8">
    <source>
        <dbReference type="RuleBase" id="RU361277"/>
    </source>
</evidence>
<dbReference type="SMART" id="SM00829">
    <property type="entry name" value="PKS_ER"/>
    <property type="match status" value="1"/>
</dbReference>
<dbReference type="InterPro" id="IPR013154">
    <property type="entry name" value="ADH-like_N"/>
</dbReference>
<dbReference type="SUPFAM" id="SSF50129">
    <property type="entry name" value="GroES-like"/>
    <property type="match status" value="1"/>
</dbReference>
<reference evidence="11" key="1">
    <citation type="submission" date="2016-10" db="EMBL/GenBank/DDBJ databases">
        <authorList>
            <person name="Varghese N."/>
            <person name="Submissions S."/>
        </authorList>
    </citation>
    <scope>NUCLEOTIDE SEQUENCE [LARGE SCALE GENOMIC DNA]</scope>
    <source>
        <strain evidence="11">DSM 17834</strain>
    </source>
</reference>
<organism evidence="10 11">
    <name type="scientific">Pseudomonas borbori</name>
    <dbReference type="NCBI Taxonomy" id="289003"/>
    <lineage>
        <taxon>Bacteria</taxon>
        <taxon>Pseudomonadati</taxon>
        <taxon>Pseudomonadota</taxon>
        <taxon>Gammaproteobacteria</taxon>
        <taxon>Pseudomonadales</taxon>
        <taxon>Pseudomonadaceae</taxon>
        <taxon>Pseudomonas</taxon>
    </lineage>
</organism>
<evidence type="ECO:0000256" key="3">
    <source>
        <dbReference type="ARBA" id="ARBA00022723"/>
    </source>
</evidence>
<dbReference type="GO" id="GO:0008270">
    <property type="term" value="F:zinc ion binding"/>
    <property type="evidence" value="ECO:0007669"/>
    <property type="project" value="InterPro"/>
</dbReference>
<evidence type="ECO:0000256" key="5">
    <source>
        <dbReference type="ARBA" id="ARBA00022857"/>
    </source>
</evidence>
<dbReference type="SUPFAM" id="SSF51735">
    <property type="entry name" value="NAD(P)-binding Rossmann-fold domains"/>
    <property type="match status" value="1"/>
</dbReference>
<dbReference type="STRING" id="289003.SAMN05216190_106112"/>
<dbReference type="PANTHER" id="PTHR42683">
    <property type="entry name" value="ALDEHYDE REDUCTASE"/>
    <property type="match status" value="1"/>
</dbReference>
<protein>
    <recommendedName>
        <fullName evidence="7">alcohol dehydrogenase (NADP(+))</fullName>
        <ecNumber evidence="7">1.1.1.2</ecNumber>
    </recommendedName>
</protein>
<evidence type="ECO:0000256" key="7">
    <source>
        <dbReference type="ARBA" id="ARBA00024074"/>
    </source>
</evidence>
<evidence type="ECO:0000256" key="6">
    <source>
        <dbReference type="ARBA" id="ARBA00023002"/>
    </source>
</evidence>
<dbReference type="AlphaFoldDB" id="A0A1I5NDP5"/>
<keyword evidence="11" id="KW-1185">Reference proteome</keyword>
<dbReference type="InterPro" id="IPR013149">
    <property type="entry name" value="ADH-like_C"/>
</dbReference>
<sequence length="368" mass="39071">MGEAFAGTGDYAGKALLAMTEEIRMNASDSILDTFTGWAAKTPGAPLEPHSYDPGPLGGEEVEVAVEYCGICHSDQSMIDNEWGNARYPFIPGHEVVGRIVRLGEQVRGLELGQRVGIGWYKGSCMHCHSCMEGAHQLCGSVKPTIVGSNGGFADRLRSHWAWAVPLPDGLDPSLVGPLFCAGSTVFSPLLEFDVKPTDRVGVVGIGGLGHLALGFLNAWGCEVTAFTSSLNKQEEAKRLGAHKVVASTDSAALKAIAGSLDFLLVTASADLDWNALIGTLGGKGRLHFVGIVPSAIPVHVFNLIPRQRSLSGSPVGSPASMATMLEFCARHQILPQVEMFPMSRVNDAIAHLRAGKARYRVVLDASK</sequence>
<dbReference type="EC" id="1.1.1.2" evidence="7"/>
<dbReference type="Pfam" id="PF08240">
    <property type="entry name" value="ADH_N"/>
    <property type="match status" value="1"/>
</dbReference>
<keyword evidence="6" id="KW-0560">Oxidoreductase</keyword>
<keyword evidence="3 8" id="KW-0479">Metal-binding</keyword>
<dbReference type="FunFam" id="3.90.180.10:FF:000018">
    <property type="entry name" value="NAD(P)-dependent alcohol dehydrogenase"/>
    <property type="match status" value="1"/>
</dbReference>
<accession>A0A1I5NDP5</accession>
<dbReference type="InterPro" id="IPR020843">
    <property type="entry name" value="ER"/>
</dbReference>
<feature type="domain" description="Enoyl reductase (ER)" evidence="9">
    <location>
        <begin position="44"/>
        <end position="364"/>
    </location>
</feature>
<dbReference type="EMBL" id="FOWX01000006">
    <property type="protein sequence ID" value="SFP19903.1"/>
    <property type="molecule type" value="Genomic_DNA"/>
</dbReference>
<dbReference type="Gene3D" id="3.90.180.10">
    <property type="entry name" value="Medium-chain alcohol dehydrogenases, catalytic domain"/>
    <property type="match status" value="1"/>
</dbReference>
<dbReference type="PROSITE" id="PS00065">
    <property type="entry name" value="D_2_HYDROXYACID_DH_1"/>
    <property type="match status" value="1"/>
</dbReference>
<name>A0A1I5NDP5_9PSED</name>
<dbReference type="GO" id="GO:0008106">
    <property type="term" value="F:alcohol dehydrogenase (NADP+) activity"/>
    <property type="evidence" value="ECO:0007669"/>
    <property type="project" value="UniProtKB-EC"/>
</dbReference>
<dbReference type="CDD" id="cd05283">
    <property type="entry name" value="CAD1"/>
    <property type="match status" value="1"/>
</dbReference>
<evidence type="ECO:0000256" key="1">
    <source>
        <dbReference type="ARBA" id="ARBA00001947"/>
    </source>
</evidence>
<dbReference type="InterPro" id="IPR036291">
    <property type="entry name" value="NAD(P)-bd_dom_sf"/>
</dbReference>
<dbReference type="FunFam" id="3.40.50.720:FF:000022">
    <property type="entry name" value="Cinnamyl alcohol dehydrogenase"/>
    <property type="match status" value="1"/>
</dbReference>
<dbReference type="Proteomes" id="UP000198784">
    <property type="component" value="Unassembled WGS sequence"/>
</dbReference>
<evidence type="ECO:0000256" key="4">
    <source>
        <dbReference type="ARBA" id="ARBA00022833"/>
    </source>
</evidence>
<proteinExistence type="inferred from homology"/>
<evidence type="ECO:0000256" key="2">
    <source>
        <dbReference type="ARBA" id="ARBA00008072"/>
    </source>
</evidence>